<dbReference type="PANTHER" id="PTHR34070">
    <property type="entry name" value="ARMADILLO-TYPE FOLD"/>
    <property type="match status" value="1"/>
</dbReference>
<name>A0A840CLE8_9BACT</name>
<evidence type="ECO:0000313" key="1">
    <source>
        <dbReference type="EMBL" id="MBB4034254.1"/>
    </source>
</evidence>
<dbReference type="Pfam" id="PF08713">
    <property type="entry name" value="DNA_alkylation"/>
    <property type="match status" value="1"/>
</dbReference>
<dbReference type="PANTHER" id="PTHR34070:SF1">
    <property type="entry name" value="DNA ALKYLATION REPAIR PROTEIN"/>
    <property type="match status" value="1"/>
</dbReference>
<sequence>MNTEINQKFHIFTESDYKAFNEKLIPTNYEILGIRMPALKKLAKEISTDPNVEAYLKNAEYTTYEHILLYGLVLGQLKKPSLEMIFHYLDPLILKFDNWAHVDTIISSLKVFQKYPGEVLAHFLPLKTHEGEFTKRTFAILLMDYFMSKTYIDTTLKQLSEIPQGQYYVDMAIAWAISVGLIKFYDKTLVTLEQGMFSKFVHNKAIQKARESYRITPERKELLNSLKTK</sequence>
<proteinExistence type="predicted"/>
<dbReference type="InterPro" id="IPR016024">
    <property type="entry name" value="ARM-type_fold"/>
</dbReference>
<dbReference type="CDD" id="cd06561">
    <property type="entry name" value="AlkD_like"/>
    <property type="match status" value="1"/>
</dbReference>
<dbReference type="RefSeq" id="WP_183305214.1">
    <property type="nucleotide sequence ID" value="NZ_JACIEP010000001.1"/>
</dbReference>
<organism evidence="1 2">
    <name type="scientific">Dysgonomonas hofstadii</name>
    <dbReference type="NCBI Taxonomy" id="637886"/>
    <lineage>
        <taxon>Bacteria</taxon>
        <taxon>Pseudomonadati</taxon>
        <taxon>Bacteroidota</taxon>
        <taxon>Bacteroidia</taxon>
        <taxon>Bacteroidales</taxon>
        <taxon>Dysgonomonadaceae</taxon>
        <taxon>Dysgonomonas</taxon>
    </lineage>
</organism>
<dbReference type="SUPFAM" id="SSF48371">
    <property type="entry name" value="ARM repeat"/>
    <property type="match status" value="1"/>
</dbReference>
<evidence type="ECO:0000313" key="2">
    <source>
        <dbReference type="Proteomes" id="UP000555103"/>
    </source>
</evidence>
<dbReference type="InterPro" id="IPR014825">
    <property type="entry name" value="DNA_alkylation"/>
</dbReference>
<reference evidence="1 2" key="1">
    <citation type="submission" date="2020-08" db="EMBL/GenBank/DDBJ databases">
        <title>Genomic Encyclopedia of Type Strains, Phase IV (KMG-IV): sequencing the most valuable type-strain genomes for metagenomic binning, comparative biology and taxonomic classification.</title>
        <authorList>
            <person name="Goeker M."/>
        </authorList>
    </citation>
    <scope>NUCLEOTIDE SEQUENCE [LARGE SCALE GENOMIC DNA]</scope>
    <source>
        <strain evidence="1 2">DSM 104969</strain>
    </source>
</reference>
<dbReference type="AlphaFoldDB" id="A0A840CLE8"/>
<protein>
    <submittedName>
        <fullName evidence="1">3-methyladenine DNA glycosylase AlkD</fullName>
    </submittedName>
</protein>
<accession>A0A840CLE8</accession>
<keyword evidence="2" id="KW-1185">Reference proteome</keyword>
<gene>
    <name evidence="1" type="ORF">GGR21_000139</name>
</gene>
<dbReference type="EMBL" id="JACIEP010000001">
    <property type="protein sequence ID" value="MBB4034254.1"/>
    <property type="molecule type" value="Genomic_DNA"/>
</dbReference>
<dbReference type="Proteomes" id="UP000555103">
    <property type="component" value="Unassembled WGS sequence"/>
</dbReference>
<dbReference type="Gene3D" id="1.25.10.90">
    <property type="match status" value="1"/>
</dbReference>
<comment type="caution">
    <text evidence="1">The sequence shown here is derived from an EMBL/GenBank/DDBJ whole genome shotgun (WGS) entry which is preliminary data.</text>
</comment>